<keyword evidence="4" id="KW-1185">Reference proteome</keyword>
<dbReference type="InterPro" id="IPR025665">
    <property type="entry name" value="Beta-barrel_OMP_2"/>
</dbReference>
<dbReference type="RefSeq" id="WP_106569123.1">
    <property type="nucleotide sequence ID" value="NZ_PYGF01000022.1"/>
</dbReference>
<feature type="signal peptide" evidence="1">
    <location>
        <begin position="1"/>
        <end position="21"/>
    </location>
</feature>
<organism evidence="3 4">
    <name type="scientific">Cecembia rubra</name>
    <dbReference type="NCBI Taxonomy" id="1485585"/>
    <lineage>
        <taxon>Bacteria</taxon>
        <taxon>Pseudomonadati</taxon>
        <taxon>Bacteroidota</taxon>
        <taxon>Cytophagia</taxon>
        <taxon>Cytophagales</taxon>
        <taxon>Cyclobacteriaceae</taxon>
        <taxon>Cecembia</taxon>
    </lineage>
</organism>
<evidence type="ECO:0000256" key="1">
    <source>
        <dbReference type="SAM" id="SignalP"/>
    </source>
</evidence>
<dbReference type="OrthoDB" id="959017at2"/>
<dbReference type="Proteomes" id="UP000240708">
    <property type="component" value="Unassembled WGS sequence"/>
</dbReference>
<keyword evidence="1" id="KW-0732">Signal</keyword>
<dbReference type="AlphaFoldDB" id="A0A2P8DJ74"/>
<accession>A0A2P8DJ74</accession>
<protein>
    <submittedName>
        <fullName evidence="3">Outer membrane protein with beta-barrel domain</fullName>
    </submittedName>
</protein>
<dbReference type="Pfam" id="PF13568">
    <property type="entry name" value="OMP_b-brl_2"/>
    <property type="match status" value="1"/>
</dbReference>
<sequence length="246" mass="28053">MKRIFIVCLLINLIASDFLFAQERQRTPIGGRPDIKGDLFLDFGFNTLNNKPDELRTNFLPSRTFNIYYQTEVKIGEATGLTFNPGIGVGTDKMAFGNDRTLFNNPTLGPESSRLLTLQSVYGNNISVSKNNVTLNYLDIPLEFRYHFKKNNYNKSMRVALGGKIGYLMNAHTKVEITDENGLTRRIKDRQSYGLNPLRYGVYTRMGFPGFNIWGYYGLNTVFRIERGPFNTEASQINFGVSFTLF</sequence>
<comment type="caution">
    <text evidence="3">The sequence shown here is derived from an EMBL/GenBank/DDBJ whole genome shotgun (WGS) entry which is preliminary data.</text>
</comment>
<name>A0A2P8DJ74_9BACT</name>
<evidence type="ECO:0000259" key="2">
    <source>
        <dbReference type="Pfam" id="PF13568"/>
    </source>
</evidence>
<gene>
    <name evidence="3" type="ORF">CLV48_1227</name>
</gene>
<feature type="domain" description="Outer membrane protein beta-barrel" evidence="2">
    <location>
        <begin position="41"/>
        <end position="223"/>
    </location>
</feature>
<feature type="chain" id="PRO_5015200849" evidence="1">
    <location>
        <begin position="22"/>
        <end position="246"/>
    </location>
</feature>
<evidence type="ECO:0000313" key="3">
    <source>
        <dbReference type="EMBL" id="PSK97282.1"/>
    </source>
</evidence>
<dbReference type="EMBL" id="PYGF01000022">
    <property type="protein sequence ID" value="PSK97282.1"/>
    <property type="molecule type" value="Genomic_DNA"/>
</dbReference>
<reference evidence="3 4" key="1">
    <citation type="submission" date="2018-03" db="EMBL/GenBank/DDBJ databases">
        <title>Genomic Encyclopedia of Archaeal and Bacterial Type Strains, Phase II (KMG-II): from individual species to whole genera.</title>
        <authorList>
            <person name="Goeker M."/>
        </authorList>
    </citation>
    <scope>NUCLEOTIDE SEQUENCE [LARGE SCALE GENOMIC DNA]</scope>
    <source>
        <strain evidence="3 4">DSM 28057</strain>
    </source>
</reference>
<evidence type="ECO:0000313" key="4">
    <source>
        <dbReference type="Proteomes" id="UP000240708"/>
    </source>
</evidence>
<proteinExistence type="predicted"/>